<dbReference type="PANTHER" id="PTHR16138:SF7">
    <property type="entry name" value="PALMITOYL-PROTEIN THIOESTERASE ABHD10, MITOCHONDRIAL"/>
    <property type="match status" value="1"/>
</dbReference>
<evidence type="ECO:0000256" key="6">
    <source>
        <dbReference type="ARBA" id="ARBA00041520"/>
    </source>
</evidence>
<dbReference type="EMBL" id="JABWMH010000001">
    <property type="protein sequence ID" value="NVD26366.1"/>
    <property type="molecule type" value="Genomic_DNA"/>
</dbReference>
<dbReference type="InterPro" id="IPR052382">
    <property type="entry name" value="ABHD10_acyl-thioesterase"/>
</dbReference>
<reference evidence="13 14" key="1">
    <citation type="submission" date="2020-06" db="EMBL/GenBank/DDBJ databases">
        <authorList>
            <person name="Kim S.-J."/>
            <person name="Park S.-J."/>
        </authorList>
    </citation>
    <scope>NUCLEOTIDE SEQUENCE [LARGE SCALE GENOMIC DNA]</scope>
    <source>
        <strain evidence="13 14">SW-151</strain>
    </source>
</reference>
<comment type="catalytic activity">
    <reaction evidence="10">
        <text>S-hexadecanoyl-L-cysteinyl-[protein] + H2O = L-cysteinyl-[protein] + hexadecanoate + H(+)</text>
        <dbReference type="Rhea" id="RHEA:19233"/>
        <dbReference type="Rhea" id="RHEA-COMP:10131"/>
        <dbReference type="Rhea" id="RHEA-COMP:11032"/>
        <dbReference type="ChEBI" id="CHEBI:7896"/>
        <dbReference type="ChEBI" id="CHEBI:15377"/>
        <dbReference type="ChEBI" id="CHEBI:15378"/>
        <dbReference type="ChEBI" id="CHEBI:29950"/>
        <dbReference type="ChEBI" id="CHEBI:74151"/>
        <dbReference type="EC" id="3.1.2.22"/>
    </reaction>
    <physiologicalReaction direction="left-to-right" evidence="10">
        <dbReference type="Rhea" id="RHEA:19234"/>
    </physiologicalReaction>
</comment>
<dbReference type="RefSeq" id="WP_176277940.1">
    <property type="nucleotide sequence ID" value="NZ_JABWMH010000001.1"/>
</dbReference>
<dbReference type="InterPro" id="IPR000073">
    <property type="entry name" value="AB_hydrolase_1"/>
</dbReference>
<dbReference type="GO" id="GO:0016787">
    <property type="term" value="F:hydrolase activity"/>
    <property type="evidence" value="ECO:0007669"/>
    <property type="project" value="UniProtKB-KW"/>
</dbReference>
<evidence type="ECO:0000256" key="1">
    <source>
        <dbReference type="ARBA" id="ARBA00012423"/>
    </source>
</evidence>
<protein>
    <recommendedName>
        <fullName evidence="5">Palmitoyl-protein thioesterase ABHD10, mitochondrial</fullName>
        <ecNumber evidence="4">3.1.1.93</ecNumber>
        <ecNumber evidence="1">3.1.2.22</ecNumber>
    </recommendedName>
    <alternativeName>
        <fullName evidence="7">Acyl-protein thioesterase ABHD10</fullName>
    </alternativeName>
    <alternativeName>
        <fullName evidence="8">Alpha/beta hydrolase domain-containing protein 10</fullName>
    </alternativeName>
    <alternativeName>
        <fullName evidence="6">Mycophenolic acid acyl-glucuronide esterase, mitochondrial</fullName>
    </alternativeName>
</protein>
<keyword evidence="3" id="KW-0809">Transit peptide</keyword>
<evidence type="ECO:0000256" key="10">
    <source>
        <dbReference type="ARBA" id="ARBA00047409"/>
    </source>
</evidence>
<dbReference type="Gene3D" id="3.40.50.1820">
    <property type="entry name" value="alpha/beta hydrolase"/>
    <property type="match status" value="1"/>
</dbReference>
<accession>A0ABX2MY87</accession>
<evidence type="ECO:0000256" key="11">
    <source>
        <dbReference type="ARBA" id="ARBA00047972"/>
    </source>
</evidence>
<comment type="caution">
    <text evidence="13">The sequence shown here is derived from an EMBL/GenBank/DDBJ whole genome shotgun (WGS) entry which is preliminary data.</text>
</comment>
<dbReference type="EC" id="3.1.1.93" evidence="4"/>
<evidence type="ECO:0000256" key="4">
    <source>
        <dbReference type="ARBA" id="ARBA00039132"/>
    </source>
</evidence>
<name>A0ABX2MY87_9SPHN</name>
<evidence type="ECO:0000256" key="5">
    <source>
        <dbReference type="ARBA" id="ARBA00039314"/>
    </source>
</evidence>
<dbReference type="SUPFAM" id="SSF53474">
    <property type="entry name" value="alpha/beta-Hydrolases"/>
    <property type="match status" value="1"/>
</dbReference>
<comment type="catalytic activity">
    <reaction evidence="11">
        <text>mycophenolic acid O-acyl-beta-D-glucuronide + H2O = mycophenolate + D-glucuronate + H(+)</text>
        <dbReference type="Rhea" id="RHEA:34179"/>
        <dbReference type="ChEBI" id="CHEBI:15377"/>
        <dbReference type="ChEBI" id="CHEBI:15378"/>
        <dbReference type="ChEBI" id="CHEBI:58720"/>
        <dbReference type="ChEBI" id="CHEBI:62932"/>
        <dbReference type="ChEBI" id="CHEBI:66982"/>
        <dbReference type="EC" id="3.1.1.93"/>
    </reaction>
    <physiologicalReaction direction="left-to-right" evidence="11">
        <dbReference type="Rhea" id="RHEA:34180"/>
    </physiologicalReaction>
</comment>
<evidence type="ECO:0000313" key="14">
    <source>
        <dbReference type="Proteomes" id="UP000652427"/>
    </source>
</evidence>
<keyword evidence="14" id="KW-1185">Reference proteome</keyword>
<organism evidence="13 14">
    <name type="scientific">Parasphingorhabdus flavimaris</name>
    <dbReference type="NCBI Taxonomy" id="266812"/>
    <lineage>
        <taxon>Bacteria</taxon>
        <taxon>Pseudomonadati</taxon>
        <taxon>Pseudomonadota</taxon>
        <taxon>Alphaproteobacteria</taxon>
        <taxon>Sphingomonadales</taxon>
        <taxon>Sphingomonadaceae</taxon>
        <taxon>Parasphingorhabdus</taxon>
    </lineage>
</organism>
<evidence type="ECO:0000256" key="9">
    <source>
        <dbReference type="ARBA" id="ARBA00046047"/>
    </source>
</evidence>
<gene>
    <name evidence="13" type="ORF">HUO14_00445</name>
</gene>
<dbReference type="Pfam" id="PF00561">
    <property type="entry name" value="Abhydrolase_1"/>
    <property type="match status" value="1"/>
</dbReference>
<dbReference type="InterPro" id="IPR029058">
    <property type="entry name" value="AB_hydrolase_fold"/>
</dbReference>
<evidence type="ECO:0000256" key="3">
    <source>
        <dbReference type="ARBA" id="ARBA00022946"/>
    </source>
</evidence>
<dbReference type="PANTHER" id="PTHR16138">
    <property type="entry name" value="MYCOPHENOLIC ACID ACYL-GLUCURONIDE ESTERASE, MITOCHONDRIAL"/>
    <property type="match status" value="1"/>
</dbReference>
<dbReference type="EC" id="3.1.2.22" evidence="1"/>
<evidence type="ECO:0000313" key="13">
    <source>
        <dbReference type="EMBL" id="NVD26366.1"/>
    </source>
</evidence>
<sequence length="248" mass="27606">MEDDILYLDRPGGPSLAYCYTPAKPGVKGTTIVFLPGYMSDMEGGKALAVDAWAKQQGRAMLRLDYAGCGASGGEFEDQSLIDWRDDVLFLIDKVTSGSITLVGSSMGGWLMLLVALSRPMRVKHLIGIAAAPDFTDWGFTQEQKMTILRDGKLEEDSEYSDEPYVTTRTFWQSGDSNRLLHKEIAFDGAVRLLHGQKDMDVPWEYSLETAKKIRSDDVQVHLVKDGDHRLSRDQDIALLIDILSRLG</sequence>
<evidence type="ECO:0000259" key="12">
    <source>
        <dbReference type="Pfam" id="PF00561"/>
    </source>
</evidence>
<keyword evidence="2 13" id="KW-0378">Hydrolase</keyword>
<evidence type="ECO:0000256" key="8">
    <source>
        <dbReference type="ARBA" id="ARBA00042704"/>
    </source>
</evidence>
<comment type="function">
    <text evidence="9">Acts as an acyl-protein thioesterase that hydrolyzes fatty acids from acylated residues in proteins. Regulates the mitochondrial S-depalmitoylation of the nucleophilic active site residue of peroxiredoxin-5/PRDX5, a key antioxidant protein, therefore modulating mitochondrial antioxidant ability. Also catalyzes the deglucuronidation of mycophenolic acid acyl-glucuronide, an active metabolite of the immunosuppressant drug mycophenolate.</text>
</comment>
<proteinExistence type="predicted"/>
<dbReference type="Proteomes" id="UP000652427">
    <property type="component" value="Unassembled WGS sequence"/>
</dbReference>
<evidence type="ECO:0000256" key="2">
    <source>
        <dbReference type="ARBA" id="ARBA00022801"/>
    </source>
</evidence>
<evidence type="ECO:0000256" key="7">
    <source>
        <dbReference type="ARBA" id="ARBA00042645"/>
    </source>
</evidence>
<feature type="domain" description="AB hydrolase-1" evidence="12">
    <location>
        <begin position="32"/>
        <end position="143"/>
    </location>
</feature>